<gene>
    <name evidence="2" type="ORF">BCV72DRAFT_233137</name>
</gene>
<name>A0A1X0QUH7_RHIZD</name>
<evidence type="ECO:0000256" key="1">
    <source>
        <dbReference type="SAM" id="MobiDB-lite"/>
    </source>
</evidence>
<feature type="compositionally biased region" description="Low complexity" evidence="1">
    <location>
        <begin position="51"/>
        <end position="79"/>
    </location>
</feature>
<feature type="region of interest" description="Disordered" evidence="1">
    <location>
        <begin position="44"/>
        <end position="79"/>
    </location>
</feature>
<dbReference type="AlphaFoldDB" id="A0A1X0QUH7"/>
<reference evidence="2" key="1">
    <citation type="journal article" date="2016" name="Proc. Natl. Acad. Sci. U.S.A.">
        <title>Lipid metabolic changes in an early divergent fungus govern the establishment of a mutualistic symbiosis with endobacteria.</title>
        <authorList>
            <person name="Lastovetsky O.A."/>
            <person name="Gaspar M.L."/>
            <person name="Mondo S.J."/>
            <person name="LaButti K.M."/>
            <person name="Sandor L."/>
            <person name="Grigoriev I.V."/>
            <person name="Henry S.A."/>
            <person name="Pawlowska T.E."/>
        </authorList>
    </citation>
    <scope>NUCLEOTIDE SEQUENCE [LARGE SCALE GENOMIC DNA]</scope>
    <source>
        <strain evidence="2">ATCC 52814</strain>
    </source>
</reference>
<evidence type="ECO:0000313" key="2">
    <source>
        <dbReference type="EMBL" id="ORE03399.1"/>
    </source>
</evidence>
<proteinExistence type="predicted"/>
<dbReference type="EMBL" id="KV922005">
    <property type="protein sequence ID" value="ORE03399.1"/>
    <property type="molecule type" value="Genomic_DNA"/>
</dbReference>
<dbReference type="VEuPathDB" id="FungiDB:BCV72DRAFT_233137"/>
<dbReference type="Proteomes" id="UP000242414">
    <property type="component" value="Unassembled WGS sequence"/>
</dbReference>
<protein>
    <submittedName>
        <fullName evidence="2">Uncharacterized protein</fullName>
    </submittedName>
</protein>
<sequence>MSTPFEPNQGPIGVDNEISLLKHEQQPQNDQVMNLFLNQVADYNTFDHHQSQQGSSSSSSSNSGHSNNNNNNNSSGNYF</sequence>
<organism evidence="2">
    <name type="scientific">Rhizopus microsporus var. microsporus</name>
    <dbReference type="NCBI Taxonomy" id="86635"/>
    <lineage>
        <taxon>Eukaryota</taxon>
        <taxon>Fungi</taxon>
        <taxon>Fungi incertae sedis</taxon>
        <taxon>Mucoromycota</taxon>
        <taxon>Mucoromycotina</taxon>
        <taxon>Mucoromycetes</taxon>
        <taxon>Mucorales</taxon>
        <taxon>Mucorineae</taxon>
        <taxon>Rhizopodaceae</taxon>
        <taxon>Rhizopus</taxon>
    </lineage>
</organism>
<accession>A0A1X0QUH7</accession>